<dbReference type="RefSeq" id="WP_162316254.1">
    <property type="nucleotide sequence ID" value="NZ_JAHQXF010000001.1"/>
</dbReference>
<proteinExistence type="predicted"/>
<feature type="transmembrane region" description="Helical" evidence="1">
    <location>
        <begin position="60"/>
        <end position="79"/>
    </location>
</feature>
<comment type="caution">
    <text evidence="2">The sequence shown here is derived from an EMBL/GenBank/DDBJ whole genome shotgun (WGS) entry which is preliminary data.</text>
</comment>
<gene>
    <name evidence="2" type="ORF">KTS45_02705</name>
</gene>
<keyword evidence="1" id="KW-0812">Transmembrane</keyword>
<keyword evidence="1" id="KW-1133">Transmembrane helix</keyword>
<dbReference type="EMBL" id="JAHQXF010000001">
    <property type="protein sequence ID" value="MBV0923099.1"/>
    <property type="molecule type" value="Genomic_DNA"/>
</dbReference>
<sequence>MWPWEHLAVGYLVYSLYVRVRGRERPSGVDVVAVAVGSQFPDLVDKPLGWGTTLLPSGTSLAHSILFAVPISLLVVAVAHRYGHSSVGVGFALAYLAHPPADAVYSFVLGGHLRLGFLLWPVVPAHPMEPTAIFARAGELFVEFVGILGTPMGYRFLALEALLLGVTFILWWDDGWPGLDLLRPRANSR</sequence>
<evidence type="ECO:0000256" key="1">
    <source>
        <dbReference type="SAM" id="Phobius"/>
    </source>
</evidence>
<dbReference type="OrthoDB" id="200338at2157"/>
<reference evidence="2 3" key="1">
    <citation type="submission" date="2021-06" db="EMBL/GenBank/DDBJ databases">
        <title>New haloarchaea isolates fom saline soil.</title>
        <authorList>
            <person name="Duran-Viseras A."/>
            <person name="Sanchez-Porro C.S."/>
            <person name="Ventosa A."/>
        </authorList>
    </citation>
    <scope>NUCLEOTIDE SEQUENCE [LARGE SCALE GENOMIC DNA]</scope>
    <source>
        <strain evidence="2 3">JCM 183640</strain>
    </source>
</reference>
<dbReference type="AlphaFoldDB" id="A0A8J8C3I3"/>
<keyword evidence="3" id="KW-1185">Reference proteome</keyword>
<protein>
    <submittedName>
        <fullName evidence="2">Metal-dependent hydrolase</fullName>
    </submittedName>
</protein>
<evidence type="ECO:0000313" key="2">
    <source>
        <dbReference type="EMBL" id="MBV0923099.1"/>
    </source>
</evidence>
<dbReference type="GO" id="GO:0016787">
    <property type="term" value="F:hydrolase activity"/>
    <property type="evidence" value="ECO:0007669"/>
    <property type="project" value="UniProtKB-KW"/>
</dbReference>
<dbReference type="Proteomes" id="UP000766550">
    <property type="component" value="Unassembled WGS sequence"/>
</dbReference>
<dbReference type="InterPro" id="IPR007404">
    <property type="entry name" value="YdjM-like"/>
</dbReference>
<name>A0A8J8C3I3_9EURY</name>
<organism evidence="2 3">
    <name type="scientific">Haloarcula limicola</name>
    <dbReference type="NCBI Taxonomy" id="1429915"/>
    <lineage>
        <taxon>Archaea</taxon>
        <taxon>Methanobacteriati</taxon>
        <taxon>Methanobacteriota</taxon>
        <taxon>Stenosarchaea group</taxon>
        <taxon>Halobacteria</taxon>
        <taxon>Halobacteriales</taxon>
        <taxon>Haloarculaceae</taxon>
        <taxon>Haloarcula</taxon>
    </lineage>
</organism>
<dbReference type="Pfam" id="PF04307">
    <property type="entry name" value="YdjM"/>
    <property type="match status" value="1"/>
</dbReference>
<keyword evidence="1" id="KW-0472">Membrane</keyword>
<accession>A0A8J8C3I3</accession>
<evidence type="ECO:0000313" key="3">
    <source>
        <dbReference type="Proteomes" id="UP000766550"/>
    </source>
</evidence>
<keyword evidence="2" id="KW-0378">Hydrolase</keyword>